<comment type="caution">
    <text evidence="3">The sequence shown here is derived from an EMBL/GenBank/DDBJ whole genome shotgun (WGS) entry which is preliminary data.</text>
</comment>
<organism evidence="3 4">
    <name type="scientific">Sphingomonas lycopersici</name>
    <dbReference type="NCBI Taxonomy" id="2951807"/>
    <lineage>
        <taxon>Bacteria</taxon>
        <taxon>Pseudomonadati</taxon>
        <taxon>Pseudomonadota</taxon>
        <taxon>Alphaproteobacteria</taxon>
        <taxon>Sphingomonadales</taxon>
        <taxon>Sphingomonadaceae</taxon>
        <taxon>Sphingomonas</taxon>
    </lineage>
</organism>
<evidence type="ECO:0000259" key="2">
    <source>
        <dbReference type="Pfam" id="PF01557"/>
    </source>
</evidence>
<dbReference type="EMBL" id="JANFAV010000018">
    <property type="protein sequence ID" value="MCW6537091.1"/>
    <property type="molecule type" value="Genomic_DNA"/>
</dbReference>
<reference evidence="3" key="1">
    <citation type="submission" date="2022-06" db="EMBL/GenBank/DDBJ databases">
        <title>Sphingomonas sp. nov. isolated from rhizosphere soil of tomato.</title>
        <authorList>
            <person name="Dong H."/>
            <person name="Gao R."/>
        </authorList>
    </citation>
    <scope>NUCLEOTIDE SEQUENCE</scope>
    <source>
        <strain evidence="3">MMSM24</strain>
    </source>
</reference>
<dbReference type="InterPro" id="IPR011234">
    <property type="entry name" value="Fumarylacetoacetase-like_C"/>
</dbReference>
<dbReference type="GO" id="GO:0018773">
    <property type="term" value="F:acetylpyruvate hydrolase activity"/>
    <property type="evidence" value="ECO:0007669"/>
    <property type="project" value="TreeGrafter"/>
</dbReference>
<sequence>MANIFDLPPFPAVAIEGSADRFPVGRIFCVGRNYAAHAREMGKDPDREPPFFFAKFAQTLVPGGGTIPYPPATGDYHYEAELVVAIAREGAAVAVEGALDLVYGYAAGLDMTRRDLQAVAKDLGRPWDNAKNFAFSAPIGTLRPVANGGHVTAGAITLTRNGVERQRGDIADMIWDTAEVIAHLSRIERLLPGDLIYTGTPAGVGAAVTGDRLVVAIDGLSPLAVEIGPREEPFDAA</sequence>
<dbReference type="AlphaFoldDB" id="A0AA41ZDE7"/>
<keyword evidence="4" id="KW-1185">Reference proteome</keyword>
<feature type="domain" description="Fumarylacetoacetase-like C-terminal" evidence="2">
    <location>
        <begin position="27"/>
        <end position="224"/>
    </location>
</feature>
<proteinExistence type="predicted"/>
<dbReference type="SUPFAM" id="SSF56529">
    <property type="entry name" value="FAH"/>
    <property type="match status" value="1"/>
</dbReference>
<dbReference type="InterPro" id="IPR036663">
    <property type="entry name" value="Fumarylacetoacetase_C_sf"/>
</dbReference>
<keyword evidence="1" id="KW-0479">Metal-binding</keyword>
<evidence type="ECO:0000256" key="1">
    <source>
        <dbReference type="ARBA" id="ARBA00022723"/>
    </source>
</evidence>
<protein>
    <submittedName>
        <fullName evidence="3">Fumarylacetoacetate hydrolase family protein</fullName>
    </submittedName>
</protein>
<dbReference type="PANTHER" id="PTHR11820">
    <property type="entry name" value="ACYLPYRUVASE"/>
    <property type="match status" value="1"/>
</dbReference>
<dbReference type="Pfam" id="PF01557">
    <property type="entry name" value="FAA_hydrolase"/>
    <property type="match status" value="1"/>
</dbReference>
<name>A0AA41ZDE7_9SPHN</name>
<gene>
    <name evidence="3" type="ORF">NEE01_20115</name>
</gene>
<dbReference type="Gene3D" id="3.90.850.10">
    <property type="entry name" value="Fumarylacetoacetase-like, C-terminal domain"/>
    <property type="match status" value="1"/>
</dbReference>
<evidence type="ECO:0000313" key="4">
    <source>
        <dbReference type="Proteomes" id="UP001165565"/>
    </source>
</evidence>
<dbReference type="PANTHER" id="PTHR11820:SF90">
    <property type="entry name" value="FLUTATHIONE S-TRANSFERASE"/>
    <property type="match status" value="1"/>
</dbReference>
<keyword evidence="3" id="KW-0378">Hydrolase</keyword>
<accession>A0AA41ZDE7</accession>
<evidence type="ECO:0000313" key="3">
    <source>
        <dbReference type="EMBL" id="MCW6537091.1"/>
    </source>
</evidence>
<dbReference type="GO" id="GO:0046872">
    <property type="term" value="F:metal ion binding"/>
    <property type="evidence" value="ECO:0007669"/>
    <property type="project" value="UniProtKB-KW"/>
</dbReference>
<dbReference type="Proteomes" id="UP001165565">
    <property type="component" value="Unassembled WGS sequence"/>
</dbReference>
<dbReference type="RefSeq" id="WP_179512485.1">
    <property type="nucleotide sequence ID" value="NZ_JANFAU010000011.1"/>
</dbReference>